<dbReference type="EMBL" id="UFQB01000005">
    <property type="protein sequence ID" value="SSW64471.1"/>
    <property type="molecule type" value="Genomic_DNA"/>
</dbReference>
<keyword evidence="3" id="KW-1185">Reference proteome</keyword>
<keyword evidence="1" id="KW-1133">Transmembrane helix</keyword>
<dbReference type="RefSeq" id="WP_129526828.1">
    <property type="nucleotide sequence ID" value="NZ_UFQB01000005.1"/>
</dbReference>
<dbReference type="OrthoDB" id="6452874at2"/>
<evidence type="ECO:0000313" key="3">
    <source>
        <dbReference type="Proteomes" id="UP000289184"/>
    </source>
</evidence>
<proteinExistence type="predicted"/>
<feature type="transmembrane region" description="Helical" evidence="1">
    <location>
        <begin position="167"/>
        <end position="191"/>
    </location>
</feature>
<evidence type="ECO:0000256" key="1">
    <source>
        <dbReference type="SAM" id="Phobius"/>
    </source>
</evidence>
<evidence type="ECO:0000313" key="2">
    <source>
        <dbReference type="EMBL" id="SSW64471.1"/>
    </source>
</evidence>
<keyword evidence="1" id="KW-0812">Transmembrane</keyword>
<dbReference type="AlphaFoldDB" id="A0A446C9Q1"/>
<keyword evidence="1" id="KW-0472">Membrane</keyword>
<gene>
    <name evidence="2" type="ORF">AGI3411_01569</name>
</gene>
<dbReference type="NCBIfam" id="NF041560">
    <property type="entry name" value="T6SS_Burk_ExIF"/>
    <property type="match status" value="1"/>
</dbReference>
<dbReference type="Proteomes" id="UP000289184">
    <property type="component" value="Unassembled WGS sequence"/>
</dbReference>
<organism evidence="2 3">
    <name type="scientific">Achromobacter agilis</name>
    <dbReference type="NCBI Taxonomy" id="1353888"/>
    <lineage>
        <taxon>Bacteria</taxon>
        <taxon>Pseudomonadati</taxon>
        <taxon>Pseudomonadota</taxon>
        <taxon>Betaproteobacteria</taxon>
        <taxon>Burkholderiales</taxon>
        <taxon>Alcaligenaceae</taxon>
        <taxon>Achromobacter</taxon>
    </lineage>
</organism>
<protein>
    <submittedName>
        <fullName evidence="2">Uncharacterized protein</fullName>
    </submittedName>
</protein>
<reference evidence="2 3" key="1">
    <citation type="submission" date="2018-07" db="EMBL/GenBank/DDBJ databases">
        <authorList>
            <person name="Peeters C."/>
        </authorList>
    </citation>
    <scope>NUCLEOTIDE SEQUENCE [LARGE SCALE GENOMIC DNA]</scope>
    <source>
        <strain evidence="2 3">LMG 3411</strain>
    </source>
</reference>
<name>A0A446C9Q1_9BURK</name>
<accession>A0A446C9Q1</accession>
<sequence length="242" mass="26755">MMEVSPQKLRGKIEGLTRSRRSRDFVMGQIGGGLGPAAVSAGLAGMGGAAIAIATLDTTEKADYVEFTLDGKPLRGWFWRFPFSDGDEVEAMAEESENGAWSALGVRRESDGLVAVYPHCFEGRWSHYFSTFRVWAAIMGFAFIVLLIIDLISALNAGNVSLSGRAWVYAIYFGYGLPAMLGASIFFAWLAGRKTEGFARFAEVVFRGFGWPDPSKLNLRAISRKKRKPGDGRDYGLRYFRY</sequence>
<dbReference type="InterPro" id="IPR048130">
    <property type="entry name" value="T6SS_ExIF-like"/>
</dbReference>
<feature type="transmembrane region" description="Helical" evidence="1">
    <location>
        <begin position="134"/>
        <end position="155"/>
    </location>
</feature>